<dbReference type="InParanoid" id="A0A395JMZ9"/>
<dbReference type="EMBL" id="QNRT01000001">
    <property type="protein sequence ID" value="RBP52857.1"/>
    <property type="molecule type" value="Genomic_DNA"/>
</dbReference>
<reference evidence="2 3" key="1">
    <citation type="submission" date="2018-06" db="EMBL/GenBank/DDBJ databases">
        <title>Genomic Encyclopedia of Type Strains, Phase IV (KMG-IV): sequencing the most valuable type-strain genomes for metagenomic binning, comparative biology and taxonomic classification.</title>
        <authorList>
            <person name="Goeker M."/>
        </authorList>
    </citation>
    <scope>NUCLEOTIDE SEQUENCE [LARGE SCALE GENOMIC DNA]</scope>
    <source>
        <strain evidence="2 3">DSM 24032</strain>
    </source>
</reference>
<sequence>MKHLVLSLTMISSLLISATSMASDITSHTIAGNTTSDHKIDTVYVVSNGDAANFEVYSLNIAQSAIEDSVELMVESFSDKLAKGNTNKVSIDASAGSAI</sequence>
<accession>A0A395JMZ9</accession>
<dbReference type="AlphaFoldDB" id="A0A395JMZ9"/>
<feature type="signal peptide" evidence="1">
    <location>
        <begin position="1"/>
        <end position="22"/>
    </location>
</feature>
<dbReference type="Proteomes" id="UP000253083">
    <property type="component" value="Unassembled WGS sequence"/>
</dbReference>
<feature type="chain" id="PRO_5017230779" evidence="1">
    <location>
        <begin position="23"/>
        <end position="99"/>
    </location>
</feature>
<keyword evidence="3" id="KW-1185">Reference proteome</keyword>
<organism evidence="2 3">
    <name type="scientific">Arenicella xantha</name>
    <dbReference type="NCBI Taxonomy" id="644221"/>
    <lineage>
        <taxon>Bacteria</taxon>
        <taxon>Pseudomonadati</taxon>
        <taxon>Pseudomonadota</taxon>
        <taxon>Gammaproteobacteria</taxon>
        <taxon>Arenicellales</taxon>
        <taxon>Arenicellaceae</taxon>
        <taxon>Arenicella</taxon>
    </lineage>
</organism>
<gene>
    <name evidence="2" type="ORF">DFR28_101241</name>
</gene>
<dbReference type="RefSeq" id="WP_113952472.1">
    <property type="nucleotide sequence ID" value="NZ_QNRT01000001.1"/>
</dbReference>
<proteinExistence type="predicted"/>
<comment type="caution">
    <text evidence="2">The sequence shown here is derived from an EMBL/GenBank/DDBJ whole genome shotgun (WGS) entry which is preliminary data.</text>
</comment>
<evidence type="ECO:0000256" key="1">
    <source>
        <dbReference type="SAM" id="SignalP"/>
    </source>
</evidence>
<protein>
    <submittedName>
        <fullName evidence="2">Uncharacterized protein</fullName>
    </submittedName>
</protein>
<keyword evidence="1" id="KW-0732">Signal</keyword>
<evidence type="ECO:0000313" key="3">
    <source>
        <dbReference type="Proteomes" id="UP000253083"/>
    </source>
</evidence>
<name>A0A395JMZ9_9GAMM</name>
<evidence type="ECO:0000313" key="2">
    <source>
        <dbReference type="EMBL" id="RBP52857.1"/>
    </source>
</evidence>